<dbReference type="OrthoDB" id="17788at10239"/>
<organism evidence="1 2">
    <name type="scientific">Listeria phage LP-114</name>
    <dbReference type="NCBI Taxonomy" id="1458857"/>
    <lineage>
        <taxon>Viruses</taxon>
        <taxon>Duplodnaviria</taxon>
        <taxon>Heunggongvirae</taxon>
        <taxon>Uroviricota</taxon>
        <taxon>Caudoviricetes</taxon>
        <taxon>Homburgvirus</taxon>
        <taxon>Homburgvirus LP114</taxon>
    </lineage>
</organism>
<accession>A0A059T651</accession>
<dbReference type="KEGG" id="vg:19736288"/>
<dbReference type="GeneID" id="19736288"/>
<proteinExistence type="predicted"/>
<dbReference type="Proteomes" id="UP000026991">
    <property type="component" value="Segment"/>
</dbReference>
<evidence type="ECO:0000313" key="2">
    <source>
        <dbReference type="Proteomes" id="UP000026991"/>
    </source>
</evidence>
<sequence length="102" mass="10936">MTDADSYMVRYGIDGETPGNRIYYTEVNSFDLLKDVIFHDTGGTGDLAGNKLDVSVAASRNTYVGTGADDVEKAIDAANKMMTAEGSTLVWSAVEQFDIPSS</sequence>
<name>A0A059T651_9CAUD</name>
<reference evidence="1 2" key="1">
    <citation type="journal article" date="2014" name="Appl. Environ. Microbiol.">
        <title>Comparative genomic and morphological analysis of Listeria phages isolated from farm environments.</title>
        <authorList>
            <person name="Denes T."/>
            <person name="Vongkamjan K."/>
            <person name="Ackermann H.W."/>
            <person name="Moreno Switt A.I."/>
            <person name="Wiedmann M."/>
            <person name="den Bakker H.C."/>
        </authorList>
    </citation>
    <scope>NUCLEOTIDE SEQUENCE [LARGE SCALE GENOMIC DNA]</scope>
</reference>
<gene>
    <name evidence="1" type="ORF">LP114_116</name>
</gene>
<keyword evidence="2" id="KW-1185">Reference proteome</keyword>
<dbReference type="EMBL" id="KJ094021">
    <property type="protein sequence ID" value="AHL18704.1"/>
    <property type="molecule type" value="Genomic_DNA"/>
</dbReference>
<protein>
    <submittedName>
        <fullName evidence="1">Uncharacterized protein</fullName>
    </submittedName>
</protein>
<evidence type="ECO:0000313" key="1">
    <source>
        <dbReference type="EMBL" id="AHL18704.1"/>
    </source>
</evidence>
<dbReference type="RefSeq" id="YP_009045170.1">
    <property type="nucleotide sequence ID" value="NC_024392.1"/>
</dbReference>